<protein>
    <submittedName>
        <fullName evidence="8">DNA-binding transcriptional activator of the SARP family</fullName>
    </submittedName>
</protein>
<feature type="compositionally biased region" description="Pro residues" evidence="4">
    <location>
        <begin position="634"/>
        <end position="646"/>
    </location>
</feature>
<dbReference type="InterPro" id="IPR005158">
    <property type="entry name" value="BTAD"/>
</dbReference>
<gene>
    <name evidence="8" type="ORF">SAMN04489712_104121</name>
</gene>
<dbReference type="SUPFAM" id="SSF48452">
    <property type="entry name" value="TPR-like"/>
    <property type="match status" value="1"/>
</dbReference>
<feature type="compositionally biased region" description="Pro residues" evidence="4">
    <location>
        <begin position="274"/>
        <end position="284"/>
    </location>
</feature>
<dbReference type="InterPro" id="IPR001867">
    <property type="entry name" value="OmpR/PhoB-type_DNA-bd"/>
</dbReference>
<keyword evidence="5" id="KW-1133">Transmembrane helix</keyword>
<dbReference type="PROSITE" id="PS51782">
    <property type="entry name" value="LYSM"/>
    <property type="match status" value="1"/>
</dbReference>
<dbReference type="Proteomes" id="UP000236723">
    <property type="component" value="Unassembled WGS sequence"/>
</dbReference>
<feature type="region of interest" description="Disordered" evidence="4">
    <location>
        <begin position="148"/>
        <end position="173"/>
    </location>
</feature>
<dbReference type="InterPro" id="IPR011990">
    <property type="entry name" value="TPR-like_helical_dom_sf"/>
</dbReference>
<feature type="transmembrane region" description="Helical" evidence="5">
    <location>
        <begin position="74"/>
        <end position="93"/>
    </location>
</feature>
<dbReference type="PANTHER" id="PTHR35807">
    <property type="entry name" value="TRANSCRIPTIONAL REGULATOR REDD-RELATED"/>
    <property type="match status" value="1"/>
</dbReference>
<evidence type="ECO:0000256" key="3">
    <source>
        <dbReference type="PROSITE-ProRule" id="PRU01091"/>
    </source>
</evidence>
<dbReference type="PROSITE" id="PS51755">
    <property type="entry name" value="OMPR_PHOB"/>
    <property type="match status" value="1"/>
</dbReference>
<dbReference type="InterPro" id="IPR016032">
    <property type="entry name" value="Sig_transdc_resp-reg_C-effctor"/>
</dbReference>
<dbReference type="SMART" id="SM01043">
    <property type="entry name" value="BTAD"/>
    <property type="match status" value="1"/>
</dbReference>
<feature type="compositionally biased region" description="Polar residues" evidence="4">
    <location>
        <begin position="148"/>
        <end position="157"/>
    </location>
</feature>
<dbReference type="InterPro" id="IPR036388">
    <property type="entry name" value="WH-like_DNA-bd_sf"/>
</dbReference>
<dbReference type="Gene3D" id="1.25.40.10">
    <property type="entry name" value="Tetratricopeptide repeat domain"/>
    <property type="match status" value="1"/>
</dbReference>
<feature type="compositionally biased region" description="Basic and acidic residues" evidence="4">
    <location>
        <begin position="240"/>
        <end position="258"/>
    </location>
</feature>
<feature type="compositionally biased region" description="Polar residues" evidence="4">
    <location>
        <begin position="259"/>
        <end position="270"/>
    </location>
</feature>
<dbReference type="Pfam" id="PF03704">
    <property type="entry name" value="BTAD"/>
    <property type="match status" value="1"/>
</dbReference>
<feature type="region of interest" description="Disordered" evidence="4">
    <location>
        <begin position="212"/>
        <end position="334"/>
    </location>
</feature>
<name>A0A1H5YQS2_9ACTN</name>
<feature type="transmembrane region" description="Helical" evidence="5">
    <location>
        <begin position="114"/>
        <end position="133"/>
    </location>
</feature>
<dbReference type="GO" id="GO:0003677">
    <property type="term" value="F:DNA binding"/>
    <property type="evidence" value="ECO:0007669"/>
    <property type="project" value="UniProtKB-UniRule"/>
</dbReference>
<dbReference type="Pfam" id="PF01476">
    <property type="entry name" value="LysM"/>
    <property type="match status" value="1"/>
</dbReference>
<dbReference type="InterPro" id="IPR051677">
    <property type="entry name" value="AfsR-DnrI-RedD_regulator"/>
</dbReference>
<evidence type="ECO:0000259" key="7">
    <source>
        <dbReference type="PROSITE" id="PS51782"/>
    </source>
</evidence>
<feature type="domain" description="OmpR/PhoB-type" evidence="6">
    <location>
        <begin position="645"/>
        <end position="750"/>
    </location>
</feature>
<feature type="transmembrane region" description="Helical" evidence="5">
    <location>
        <begin position="12"/>
        <end position="36"/>
    </location>
</feature>
<comment type="similarity">
    <text evidence="1">Belongs to the AfsR/DnrI/RedD regulatory family.</text>
</comment>
<dbReference type="SMART" id="SM00257">
    <property type="entry name" value="LysM"/>
    <property type="match status" value="1"/>
</dbReference>
<keyword evidence="5" id="KW-0472">Membrane</keyword>
<evidence type="ECO:0000256" key="2">
    <source>
        <dbReference type="ARBA" id="ARBA00023125"/>
    </source>
</evidence>
<sequence length="904" mass="97552">MTRPRTARASDVWRGLGALAALAVLFVAVPVGLYVVGGSPIPDGLPTWSQVSGALMRPDTDHSLFLGVIRLMGWAAWLFLVGLVAAEVVGYLAGRPVPRLPGLARPVQYLARDLVAMAALLFGTTASLTGPSATPVAHAVPITVDQTGIPSAGSAQESAAPVAPTTGEESPRRWRTRVVKRGDTLWSIARREYGAGRLYPRIFRASENLDQPQGLSKLTDPDRIHPGQRVRIPYPVDDTPPPRRDVQRTTPRIDHPQERTTGATPTDQATSPDAIPPAQSPSPQRPDRPSTTRPSTSVASTPPQSSTGHGHAPTPAPRQTTSERNNAPPFTVTLPTGTHVGIGLATAISIAIAATRLQRRRRRTYGTTWPDQPAPNPTPPAAAAKVRKAHLDTYAEQDQPIPTDAELIEQDLALPAPDRLTLGIRNGQEVTVPLPGLGLGLTGTGAPDVARAIATELLATSHRDRAELVIPEPVAQVLFPKTDLTALATAKPGLIITPTPAAAITHLETETIHRARLLDNADQPDVPALRTTDPSEPFPSLAVITTEPSQALHTLIQLGSRYAIAAIVLAPWPAATTLHITDDDTTHAQGPHADALTGTRLFKVTGPDTHDLLQTLRTAHIPDDEPVPISTPRAPEPGHPEPAPPNPLQASERLVKLHVLGPVRLEAAGNPIDTGLRRNARELLAYLALHLNGATREQATTALWPDHTPKAATTTLHTAINNIRKTLRQATGLREPMFVIHAGTRYRLDPHLIDVDLWHLEATLTQARQAPAGPARLKALQPIPALYTADFATDLAHDWAEAHREHLRRTAIDALIYLANLTQADHPDQALTIMEQALKHDPYSEPLYQSVMRLQADLGRPDAVRRTYQLSVTRLATLDTEPAPETYQLLVDLLRHLSLHDSQK</sequence>
<dbReference type="AlphaFoldDB" id="A0A1H5YQS2"/>
<evidence type="ECO:0000313" key="9">
    <source>
        <dbReference type="Proteomes" id="UP000236723"/>
    </source>
</evidence>
<dbReference type="CDD" id="cd00118">
    <property type="entry name" value="LysM"/>
    <property type="match status" value="1"/>
</dbReference>
<feature type="domain" description="LysM" evidence="7">
    <location>
        <begin position="175"/>
        <end position="232"/>
    </location>
</feature>
<dbReference type="InterPro" id="IPR018392">
    <property type="entry name" value="LysM"/>
</dbReference>
<keyword evidence="5" id="KW-0812">Transmembrane</keyword>
<evidence type="ECO:0000259" key="6">
    <source>
        <dbReference type="PROSITE" id="PS51755"/>
    </source>
</evidence>
<feature type="compositionally biased region" description="Low complexity" evidence="4">
    <location>
        <begin position="291"/>
        <end position="303"/>
    </location>
</feature>
<dbReference type="SMART" id="SM00862">
    <property type="entry name" value="Trans_reg_C"/>
    <property type="match status" value="1"/>
</dbReference>
<dbReference type="Gene3D" id="1.10.10.10">
    <property type="entry name" value="Winged helix-like DNA-binding domain superfamily/Winged helix DNA-binding domain"/>
    <property type="match status" value="1"/>
</dbReference>
<organism evidence="8 9">
    <name type="scientific">Thermomonospora echinospora</name>
    <dbReference type="NCBI Taxonomy" id="1992"/>
    <lineage>
        <taxon>Bacteria</taxon>
        <taxon>Bacillati</taxon>
        <taxon>Actinomycetota</taxon>
        <taxon>Actinomycetes</taxon>
        <taxon>Streptosporangiales</taxon>
        <taxon>Thermomonosporaceae</taxon>
        <taxon>Thermomonospora</taxon>
    </lineage>
</organism>
<evidence type="ECO:0000313" key="8">
    <source>
        <dbReference type="EMBL" id="SEG26150.1"/>
    </source>
</evidence>
<keyword evidence="9" id="KW-1185">Reference proteome</keyword>
<evidence type="ECO:0000256" key="4">
    <source>
        <dbReference type="SAM" id="MobiDB-lite"/>
    </source>
</evidence>
<feature type="DNA-binding region" description="OmpR/PhoB-type" evidence="3">
    <location>
        <begin position="645"/>
        <end position="750"/>
    </location>
</feature>
<reference evidence="9" key="1">
    <citation type="submission" date="2016-10" db="EMBL/GenBank/DDBJ databases">
        <authorList>
            <person name="Varghese N."/>
            <person name="Submissions S."/>
        </authorList>
    </citation>
    <scope>NUCLEOTIDE SEQUENCE [LARGE SCALE GENOMIC DNA]</scope>
    <source>
        <strain evidence="9">DSM 43163</strain>
    </source>
</reference>
<dbReference type="GO" id="GO:0000160">
    <property type="term" value="P:phosphorelay signal transduction system"/>
    <property type="evidence" value="ECO:0007669"/>
    <property type="project" value="InterPro"/>
</dbReference>
<evidence type="ECO:0000256" key="5">
    <source>
        <dbReference type="SAM" id="Phobius"/>
    </source>
</evidence>
<proteinExistence type="inferred from homology"/>
<dbReference type="InterPro" id="IPR036779">
    <property type="entry name" value="LysM_dom_sf"/>
</dbReference>
<dbReference type="EMBL" id="FNVO01000004">
    <property type="protein sequence ID" value="SEG26150.1"/>
    <property type="molecule type" value="Genomic_DNA"/>
</dbReference>
<evidence type="ECO:0000256" key="1">
    <source>
        <dbReference type="ARBA" id="ARBA00005820"/>
    </source>
</evidence>
<dbReference type="GO" id="GO:0006355">
    <property type="term" value="P:regulation of DNA-templated transcription"/>
    <property type="evidence" value="ECO:0007669"/>
    <property type="project" value="InterPro"/>
</dbReference>
<dbReference type="SUPFAM" id="SSF46894">
    <property type="entry name" value="C-terminal effector domain of the bipartite response regulators"/>
    <property type="match status" value="1"/>
</dbReference>
<dbReference type="Gene3D" id="3.10.350.10">
    <property type="entry name" value="LysM domain"/>
    <property type="match status" value="1"/>
</dbReference>
<feature type="region of interest" description="Disordered" evidence="4">
    <location>
        <begin position="619"/>
        <end position="646"/>
    </location>
</feature>
<accession>A0A1H5YQS2</accession>
<keyword evidence="2 3" id="KW-0238">DNA-binding</keyword>